<dbReference type="Proteomes" id="UP000192257">
    <property type="component" value="Unassembled WGS sequence"/>
</dbReference>
<accession>A0A1X0P6F7</accession>
<keyword evidence="1 2" id="KW-0728">SH3 domain</keyword>
<protein>
    <submittedName>
        <fullName evidence="5">SH3 domain protein</fullName>
    </submittedName>
</protein>
<dbReference type="InterPro" id="IPR001452">
    <property type="entry name" value="SH3_domain"/>
</dbReference>
<dbReference type="PROSITE" id="PS50002">
    <property type="entry name" value="SH3"/>
    <property type="match status" value="1"/>
</dbReference>
<comment type="caution">
    <text evidence="5">The sequence shown here is derived from an EMBL/GenBank/DDBJ whole genome shotgun (WGS) entry which is preliminary data.</text>
</comment>
<evidence type="ECO:0000256" key="3">
    <source>
        <dbReference type="SAM" id="MobiDB-lite"/>
    </source>
</evidence>
<dbReference type="OrthoDB" id="191061at2759"/>
<evidence type="ECO:0000256" key="1">
    <source>
        <dbReference type="ARBA" id="ARBA00022443"/>
    </source>
</evidence>
<gene>
    <name evidence="5" type="ORF">TM35_000032770</name>
</gene>
<dbReference type="VEuPathDB" id="TriTrypDB:TM35_000032770"/>
<evidence type="ECO:0000313" key="5">
    <source>
        <dbReference type="EMBL" id="ORC92524.1"/>
    </source>
</evidence>
<dbReference type="CDD" id="cd00174">
    <property type="entry name" value="SH3"/>
    <property type="match status" value="1"/>
</dbReference>
<dbReference type="STRING" id="67003.A0A1X0P6F7"/>
<dbReference type="InterPro" id="IPR036028">
    <property type="entry name" value="SH3-like_dom_sf"/>
</dbReference>
<name>A0A1X0P6F7_9TRYP</name>
<dbReference type="SMART" id="SM00326">
    <property type="entry name" value="SH3"/>
    <property type="match status" value="1"/>
</dbReference>
<reference evidence="5 6" key="1">
    <citation type="submission" date="2017-03" db="EMBL/GenBank/DDBJ databases">
        <title>An alternative strategy for trypanosome survival in the mammalian bloodstream revealed through genome and transcriptome analysis of the ubiquitous bovine parasite Trypanosoma (Megatrypanum) theileri.</title>
        <authorList>
            <person name="Kelly S."/>
            <person name="Ivens A."/>
            <person name="Mott A."/>
            <person name="O'Neill E."/>
            <person name="Emms D."/>
            <person name="Macleod O."/>
            <person name="Voorheis P."/>
            <person name="Matthews J."/>
            <person name="Matthews K."/>
            <person name="Carrington M."/>
        </authorList>
    </citation>
    <scope>NUCLEOTIDE SEQUENCE [LARGE SCALE GENOMIC DNA]</scope>
    <source>
        <strain evidence="5">Edinburgh</strain>
    </source>
</reference>
<dbReference type="SUPFAM" id="SSF50044">
    <property type="entry name" value="SH3-domain"/>
    <property type="match status" value="1"/>
</dbReference>
<sequence length="377" mass="40840">MYGGYGGLSSMYGGLGGGMSPMYGGLGGGMSSMYGGLGGGMSSMYGGLGGGMSSMYGGGMGGNGLTGNMMGGGMSTGMGGGMLGSNGENTNSLLPPQCDQQTLRLPTNAPINETPKERRARRRQERMQEKEAIEKHRQQKRQFAIHSTIEVAGHVLQILIQVMRSGLELFGVGFGTYYSIKALKALVKSQENSVPRSVVQKAVIQGNGEVLKDGGIPKSNKWKVWLLISMLFLTLEGLYNVLQRLRNPHGRRAINRGQSDILLTDEDEELQENLDETSECSSDDESSMNSTLSVEDIYDSTNVKGKSKKRVFIAVYDYESPERDGFLGFKAGDRFVIEDYAENGWCEATLVDGSERMTHKGLVPGNFLRVLEGETKL</sequence>
<feature type="domain" description="SH3" evidence="4">
    <location>
        <begin position="307"/>
        <end position="373"/>
    </location>
</feature>
<dbReference type="AlphaFoldDB" id="A0A1X0P6F7"/>
<dbReference type="Gene3D" id="2.30.30.40">
    <property type="entry name" value="SH3 Domains"/>
    <property type="match status" value="1"/>
</dbReference>
<evidence type="ECO:0000259" key="4">
    <source>
        <dbReference type="PROSITE" id="PS50002"/>
    </source>
</evidence>
<feature type="region of interest" description="Disordered" evidence="3">
    <location>
        <begin position="107"/>
        <end position="128"/>
    </location>
</feature>
<evidence type="ECO:0000256" key="2">
    <source>
        <dbReference type="PROSITE-ProRule" id="PRU00192"/>
    </source>
</evidence>
<dbReference type="Pfam" id="PF14604">
    <property type="entry name" value="SH3_9"/>
    <property type="match status" value="1"/>
</dbReference>
<dbReference type="RefSeq" id="XP_028886590.1">
    <property type="nucleotide sequence ID" value="XM_029022044.1"/>
</dbReference>
<organism evidence="5 6">
    <name type="scientific">Trypanosoma theileri</name>
    <dbReference type="NCBI Taxonomy" id="67003"/>
    <lineage>
        <taxon>Eukaryota</taxon>
        <taxon>Discoba</taxon>
        <taxon>Euglenozoa</taxon>
        <taxon>Kinetoplastea</taxon>
        <taxon>Metakinetoplastina</taxon>
        <taxon>Trypanosomatida</taxon>
        <taxon>Trypanosomatidae</taxon>
        <taxon>Trypanosoma</taxon>
    </lineage>
</organism>
<dbReference type="EMBL" id="NBCO01000003">
    <property type="protein sequence ID" value="ORC92524.1"/>
    <property type="molecule type" value="Genomic_DNA"/>
</dbReference>
<proteinExistence type="predicted"/>
<dbReference type="GeneID" id="39981824"/>
<evidence type="ECO:0000313" key="6">
    <source>
        <dbReference type="Proteomes" id="UP000192257"/>
    </source>
</evidence>
<keyword evidence="6" id="KW-1185">Reference proteome</keyword>